<feature type="repeat" description="ANK" evidence="1">
    <location>
        <begin position="114"/>
        <end position="142"/>
    </location>
</feature>
<proteinExistence type="predicted"/>
<keyword evidence="5" id="KW-1185">Reference proteome</keyword>
<dbReference type="PANTHER" id="PTHR10625:SF26">
    <property type="entry name" value="HISTONE DEACETYLASE DOMAIN-CONTAINING PROTEIN"/>
    <property type="match status" value="1"/>
</dbReference>
<dbReference type="EMBL" id="JAFCMP010000521">
    <property type="protein sequence ID" value="KAG5177795.1"/>
    <property type="molecule type" value="Genomic_DNA"/>
</dbReference>
<feature type="region of interest" description="Disordered" evidence="2">
    <location>
        <begin position="1005"/>
        <end position="1037"/>
    </location>
</feature>
<gene>
    <name evidence="4" type="ORF">JKP88DRAFT_350538</name>
</gene>
<feature type="compositionally biased region" description="Acidic residues" evidence="2">
    <location>
        <begin position="86"/>
        <end position="99"/>
    </location>
</feature>
<dbReference type="InterPro" id="IPR037138">
    <property type="entry name" value="His_deacetylse_dom_sf"/>
</dbReference>
<dbReference type="PANTHER" id="PTHR10625">
    <property type="entry name" value="HISTONE DEACETYLASE HDAC1-RELATED"/>
    <property type="match status" value="1"/>
</dbReference>
<dbReference type="InterPro" id="IPR023801">
    <property type="entry name" value="His_deacetylse_dom"/>
</dbReference>
<feature type="region of interest" description="Disordered" evidence="2">
    <location>
        <begin position="751"/>
        <end position="795"/>
    </location>
</feature>
<dbReference type="Gene3D" id="3.40.800.20">
    <property type="entry name" value="Histone deacetylase domain"/>
    <property type="match status" value="2"/>
</dbReference>
<dbReference type="GO" id="GO:0005737">
    <property type="term" value="C:cytoplasm"/>
    <property type="evidence" value="ECO:0007669"/>
    <property type="project" value="TreeGrafter"/>
</dbReference>
<dbReference type="SMART" id="SM00248">
    <property type="entry name" value="ANK"/>
    <property type="match status" value="6"/>
</dbReference>
<reference evidence="4" key="1">
    <citation type="submission" date="2021-02" db="EMBL/GenBank/DDBJ databases">
        <title>First Annotated Genome of the Yellow-green Alga Tribonema minus.</title>
        <authorList>
            <person name="Mahan K.M."/>
        </authorList>
    </citation>
    <scope>NUCLEOTIDE SEQUENCE</scope>
    <source>
        <strain evidence="4">UTEX B ZZ1240</strain>
    </source>
</reference>
<dbReference type="PROSITE" id="PS50297">
    <property type="entry name" value="ANK_REP_REGION"/>
    <property type="match status" value="2"/>
</dbReference>
<evidence type="ECO:0000256" key="1">
    <source>
        <dbReference type="PROSITE-ProRule" id="PRU00023"/>
    </source>
</evidence>
<feature type="domain" description="Histone deacetylase" evidence="3">
    <location>
        <begin position="827"/>
        <end position="913"/>
    </location>
</feature>
<dbReference type="Gene3D" id="1.25.40.20">
    <property type="entry name" value="Ankyrin repeat-containing domain"/>
    <property type="match status" value="2"/>
</dbReference>
<sequence>MSSSDEDHNFKGFPLHDVAEAGDVAAIRALLQRGARTPMEEEEDDGGDDNDAPQRSPRADAAAAAAAGMGDAGAPGAAAAAAAAAESDDNDDAEDDDFDPAARDAVDVDERDGDGATALHVALLSRQLGAVKALLEAGAGPNRGLEGSLPAHIALTVGAVPRHAPFALAALKLLLQHEADPTAKDDRGQTPLHLAANFNLLDCLQLLIDTVSKSGGADGAAASPSAATAAAAAAPPPPLRDFLDARERQGLRALHLAAAAAVDDAAACVAALLAAGASPALRSALGDTPLHAAAAHARWGAARALLAAAPDAAAAANKRGATPAAAAAARRRRGGGARAVPPDLAEALGGAAAAEAEGEGEGGEELPTLVMKHALCEAHYSCPPIRRSGPEPPPENVRRLEVIYDEDTGVLSAAEFAGVEWDADPPRAALADVLRVHEYGYVSRAALADVLRVHEYGCISRLQQLCASIPDAPTAIKHLDGDTAVSRASYEAALRAAGSVCSAIDRVCGGGGSGARRRNRNAFCAVRPPGHHAGPRQGGAALQGSHGFCLLNNVAIGAAYARHMHRGPDGISKVAIVDFDVHHGNGTEEIVRGLAPHEETATVETPFCVGTLHRTRFAPWLAEDDAAHCLFVSVHGYGKKEPMYERLQGGWFYPGSGPTARPEAIPEVPAAVPAAPSPVAAAAAAAAVEPGGWFYAGSGPTARLEVILEVPAAVLRRRRRWPPLLLLRQWPPLCLPPPLLPLSQPALSPEAAASAAPPVAEPEADAAATAADDSAMDVEPKSPPRAQPPPAAAAAAAAALERPCPMILDVGLPLPQPHDTPGRSRLQWRNAYSRLQWRDAHRKEVLPALVEFNPDIILISAGFDAHRKDVINFGYIGLLDEDYEWVTAQLVQVANRCCDGRVVSVLEGGYRIQGGPVSAFGRSVAGHVRALREGCASRAPWSRRDAAWEADFEAAALAEKERRRRAKQAERMAAMEQERAHREAARLAAAARLTAERDAAAAAAAAEGGDGVLPAPADAEEGGGSGETGGARKRRRGGAVDYVALAKKLDSEGGGGAKGGAAR</sequence>
<dbReference type="PROSITE" id="PS50088">
    <property type="entry name" value="ANK_REPEAT"/>
    <property type="match status" value="2"/>
</dbReference>
<feature type="domain" description="Histone deacetylase" evidence="3">
    <location>
        <begin position="423"/>
        <end position="592"/>
    </location>
</feature>
<name>A0A835YM84_9STRA</name>
<comment type="caution">
    <text evidence="4">The sequence shown here is derived from an EMBL/GenBank/DDBJ whole genome shotgun (WGS) entry which is preliminary data.</text>
</comment>
<dbReference type="SUPFAM" id="SSF48403">
    <property type="entry name" value="Ankyrin repeat"/>
    <property type="match status" value="1"/>
</dbReference>
<keyword evidence="1" id="KW-0040">ANK repeat</keyword>
<feature type="compositionally biased region" description="Acidic residues" evidence="2">
    <location>
        <begin position="40"/>
        <end position="51"/>
    </location>
</feature>
<evidence type="ECO:0000259" key="3">
    <source>
        <dbReference type="Pfam" id="PF00850"/>
    </source>
</evidence>
<dbReference type="OrthoDB" id="424012at2759"/>
<feature type="region of interest" description="Disordered" evidence="2">
    <location>
        <begin position="29"/>
        <end position="99"/>
    </location>
</feature>
<dbReference type="AlphaFoldDB" id="A0A835YM84"/>
<dbReference type="Pfam" id="PF00850">
    <property type="entry name" value="Hist_deacetyl"/>
    <property type="match status" value="2"/>
</dbReference>
<evidence type="ECO:0000256" key="2">
    <source>
        <dbReference type="SAM" id="MobiDB-lite"/>
    </source>
</evidence>
<evidence type="ECO:0000313" key="5">
    <source>
        <dbReference type="Proteomes" id="UP000664859"/>
    </source>
</evidence>
<feature type="compositionally biased region" description="Low complexity" evidence="2">
    <location>
        <begin position="317"/>
        <end position="328"/>
    </location>
</feature>
<evidence type="ECO:0000313" key="4">
    <source>
        <dbReference type="EMBL" id="KAG5177795.1"/>
    </source>
</evidence>
<feature type="compositionally biased region" description="Low complexity" evidence="2">
    <location>
        <begin position="59"/>
        <end position="85"/>
    </location>
</feature>
<dbReference type="GO" id="GO:0004407">
    <property type="term" value="F:histone deacetylase activity"/>
    <property type="evidence" value="ECO:0007669"/>
    <property type="project" value="TreeGrafter"/>
</dbReference>
<feature type="compositionally biased region" description="Pro residues" evidence="2">
    <location>
        <begin position="781"/>
        <end position="791"/>
    </location>
</feature>
<feature type="repeat" description="ANK" evidence="1">
    <location>
        <begin position="187"/>
        <end position="209"/>
    </location>
</feature>
<dbReference type="GO" id="GO:0040029">
    <property type="term" value="P:epigenetic regulation of gene expression"/>
    <property type="evidence" value="ECO:0007669"/>
    <property type="project" value="TreeGrafter"/>
</dbReference>
<dbReference type="InterPro" id="IPR002110">
    <property type="entry name" value="Ankyrin_rpt"/>
</dbReference>
<dbReference type="SUPFAM" id="SSF52768">
    <property type="entry name" value="Arginase/deacetylase"/>
    <property type="match status" value="2"/>
</dbReference>
<dbReference type="Pfam" id="PF00023">
    <property type="entry name" value="Ank"/>
    <property type="match status" value="1"/>
</dbReference>
<dbReference type="Pfam" id="PF13637">
    <property type="entry name" value="Ank_4"/>
    <property type="match status" value="1"/>
</dbReference>
<dbReference type="InterPro" id="IPR036770">
    <property type="entry name" value="Ankyrin_rpt-contain_sf"/>
</dbReference>
<protein>
    <recommendedName>
        <fullName evidence="3">Histone deacetylase domain-containing protein</fullName>
    </recommendedName>
</protein>
<dbReference type="GO" id="GO:0000118">
    <property type="term" value="C:histone deacetylase complex"/>
    <property type="evidence" value="ECO:0007669"/>
    <property type="project" value="TreeGrafter"/>
</dbReference>
<feature type="region of interest" description="Disordered" evidence="2">
    <location>
        <begin position="317"/>
        <end position="341"/>
    </location>
</feature>
<organism evidence="4 5">
    <name type="scientific">Tribonema minus</name>
    <dbReference type="NCBI Taxonomy" id="303371"/>
    <lineage>
        <taxon>Eukaryota</taxon>
        <taxon>Sar</taxon>
        <taxon>Stramenopiles</taxon>
        <taxon>Ochrophyta</taxon>
        <taxon>PX clade</taxon>
        <taxon>Xanthophyceae</taxon>
        <taxon>Tribonematales</taxon>
        <taxon>Tribonemataceae</taxon>
        <taxon>Tribonema</taxon>
    </lineage>
</organism>
<dbReference type="Proteomes" id="UP000664859">
    <property type="component" value="Unassembled WGS sequence"/>
</dbReference>
<accession>A0A835YM84</accession>
<dbReference type="InterPro" id="IPR023696">
    <property type="entry name" value="Ureohydrolase_dom_sf"/>
</dbReference>